<keyword evidence="3" id="KW-1185">Reference proteome</keyword>
<protein>
    <submittedName>
        <fullName evidence="2">Uncharacterized protein</fullName>
    </submittedName>
</protein>
<feature type="transmembrane region" description="Helical" evidence="1">
    <location>
        <begin position="12"/>
        <end position="34"/>
    </location>
</feature>
<accession>A0ABU2ZWJ4</accession>
<gene>
    <name evidence="2" type="ORF">RM552_13110</name>
</gene>
<dbReference type="Proteomes" id="UP001253545">
    <property type="component" value="Unassembled WGS sequence"/>
</dbReference>
<proteinExistence type="predicted"/>
<comment type="caution">
    <text evidence="2">The sequence shown here is derived from an EMBL/GenBank/DDBJ whole genome shotgun (WGS) entry which is preliminary data.</text>
</comment>
<evidence type="ECO:0000256" key="1">
    <source>
        <dbReference type="SAM" id="Phobius"/>
    </source>
</evidence>
<organism evidence="2 3">
    <name type="scientific">Glaciecola petra</name>
    <dbReference type="NCBI Taxonomy" id="3075602"/>
    <lineage>
        <taxon>Bacteria</taxon>
        <taxon>Pseudomonadati</taxon>
        <taxon>Pseudomonadota</taxon>
        <taxon>Gammaproteobacteria</taxon>
        <taxon>Alteromonadales</taxon>
        <taxon>Alteromonadaceae</taxon>
        <taxon>Glaciecola</taxon>
    </lineage>
</organism>
<sequence length="147" mass="16575">MAKLMGVPFRDLPATSIPLFALGLIIVLFCHFQFMHLIAGENPEFLVVLMVFGPGCLFVVSFITTFFPSLCRTHLMAYVALISGVEIGIAAYLGYSATQWYITPELYRIEPTVVSLTLIIGCLQWSKRKWELRVKALLEQKSKIEQS</sequence>
<reference evidence="2 3" key="1">
    <citation type="submission" date="2023-09" db="EMBL/GenBank/DDBJ databases">
        <authorList>
            <person name="Rey-Velasco X."/>
        </authorList>
    </citation>
    <scope>NUCLEOTIDE SEQUENCE [LARGE SCALE GENOMIC DNA]</scope>
    <source>
        <strain evidence="2 3">P117</strain>
    </source>
</reference>
<dbReference type="EMBL" id="JAVRHX010000004">
    <property type="protein sequence ID" value="MDT0595792.1"/>
    <property type="molecule type" value="Genomic_DNA"/>
</dbReference>
<dbReference type="RefSeq" id="WP_311369318.1">
    <property type="nucleotide sequence ID" value="NZ_JAVRHX010000004.1"/>
</dbReference>
<keyword evidence="1" id="KW-0472">Membrane</keyword>
<evidence type="ECO:0000313" key="3">
    <source>
        <dbReference type="Proteomes" id="UP001253545"/>
    </source>
</evidence>
<keyword evidence="1" id="KW-1133">Transmembrane helix</keyword>
<name>A0ABU2ZWJ4_9ALTE</name>
<keyword evidence="1" id="KW-0812">Transmembrane</keyword>
<evidence type="ECO:0000313" key="2">
    <source>
        <dbReference type="EMBL" id="MDT0595792.1"/>
    </source>
</evidence>
<feature type="transmembrane region" description="Helical" evidence="1">
    <location>
        <begin position="46"/>
        <end position="68"/>
    </location>
</feature>
<feature type="transmembrane region" description="Helical" evidence="1">
    <location>
        <begin position="75"/>
        <end position="95"/>
    </location>
</feature>
<feature type="transmembrane region" description="Helical" evidence="1">
    <location>
        <begin position="107"/>
        <end position="125"/>
    </location>
</feature>